<dbReference type="GeneID" id="31006564"/>
<name>A0A225ALC3_TALAT</name>
<sequence>MSLSKCCIQGFEWHGTPSGRISKLANSNTYITGDNPNAAILLIADLFGRTFANNRLLADHFAREVGATVYVPDFFGGEVIDSQALAEEKWEQFDFEGFMQRNSRDIREPEIVECARALRRQYRKVGAVGYCYGGWAVFRLGAKEHHDNQHQTPLVDCISAGHPSLLTEKDIDEVAVPVQLLAPEMDPAYTPELKLHTFQTLLKLGVVFDYQHFSGVVHACLVRGDEHVPGEREAMVRGKNALVAWMRHFLKEA</sequence>
<reference evidence="2 3" key="1">
    <citation type="submission" date="2015-06" db="EMBL/GenBank/DDBJ databases">
        <title>Talaromyces atroroseus IBT 11181 draft genome.</title>
        <authorList>
            <person name="Rasmussen K.B."/>
            <person name="Rasmussen S."/>
            <person name="Petersen B."/>
            <person name="Sicheritz-Ponten T."/>
            <person name="Mortensen U.H."/>
            <person name="Thrane U."/>
        </authorList>
    </citation>
    <scope>NUCLEOTIDE SEQUENCE [LARGE SCALE GENOMIC DNA]</scope>
    <source>
        <strain evidence="2 3">IBT 11181</strain>
    </source>
</reference>
<organism evidence="2 3">
    <name type="scientific">Talaromyces atroroseus</name>
    <dbReference type="NCBI Taxonomy" id="1441469"/>
    <lineage>
        <taxon>Eukaryota</taxon>
        <taxon>Fungi</taxon>
        <taxon>Dikarya</taxon>
        <taxon>Ascomycota</taxon>
        <taxon>Pezizomycotina</taxon>
        <taxon>Eurotiomycetes</taxon>
        <taxon>Eurotiomycetidae</taxon>
        <taxon>Eurotiales</taxon>
        <taxon>Trichocomaceae</taxon>
        <taxon>Talaromyces</taxon>
        <taxon>Talaromyces sect. Trachyspermi</taxon>
    </lineage>
</organism>
<evidence type="ECO:0000259" key="1">
    <source>
        <dbReference type="Pfam" id="PF01738"/>
    </source>
</evidence>
<dbReference type="AlphaFoldDB" id="A0A225ALC3"/>
<dbReference type="OrthoDB" id="10019231at2759"/>
<keyword evidence="3" id="KW-1185">Reference proteome</keyword>
<dbReference type="InterPro" id="IPR002925">
    <property type="entry name" value="Dienelactn_hydro"/>
</dbReference>
<proteinExistence type="predicted"/>
<feature type="domain" description="Dienelactone hydrolase" evidence="1">
    <location>
        <begin position="35"/>
        <end position="249"/>
    </location>
</feature>
<dbReference type="Pfam" id="PF01738">
    <property type="entry name" value="DLH"/>
    <property type="match status" value="1"/>
</dbReference>
<dbReference type="GO" id="GO:0016787">
    <property type="term" value="F:hydrolase activity"/>
    <property type="evidence" value="ECO:0007669"/>
    <property type="project" value="InterPro"/>
</dbReference>
<dbReference type="RefSeq" id="XP_020118169.1">
    <property type="nucleotide sequence ID" value="XM_020269127.1"/>
</dbReference>
<dbReference type="PANTHER" id="PTHR17630:SF55">
    <property type="entry name" value="DIENELACTONE HYDROLASE FAMILY PROTEIN (AFU_ORTHOLOGUE AFUA_1G01900)"/>
    <property type="match status" value="1"/>
</dbReference>
<dbReference type="STRING" id="1441469.A0A225ALC3"/>
<dbReference type="PANTHER" id="PTHR17630">
    <property type="entry name" value="DIENELACTONE HYDROLASE"/>
    <property type="match status" value="1"/>
</dbReference>
<gene>
    <name evidence="2" type="ORF">UA08_06809</name>
</gene>
<comment type="caution">
    <text evidence="2">The sequence shown here is derived from an EMBL/GenBank/DDBJ whole genome shotgun (WGS) entry which is preliminary data.</text>
</comment>
<dbReference type="SUPFAM" id="SSF53474">
    <property type="entry name" value="alpha/beta-Hydrolases"/>
    <property type="match status" value="1"/>
</dbReference>
<evidence type="ECO:0000313" key="2">
    <source>
        <dbReference type="EMBL" id="OKL58048.1"/>
    </source>
</evidence>
<evidence type="ECO:0000313" key="3">
    <source>
        <dbReference type="Proteomes" id="UP000214365"/>
    </source>
</evidence>
<dbReference type="Proteomes" id="UP000214365">
    <property type="component" value="Unassembled WGS sequence"/>
</dbReference>
<protein>
    <recommendedName>
        <fullName evidence="1">Dienelactone hydrolase domain-containing protein</fullName>
    </recommendedName>
</protein>
<dbReference type="EMBL" id="LFMY01000010">
    <property type="protein sequence ID" value="OKL58048.1"/>
    <property type="molecule type" value="Genomic_DNA"/>
</dbReference>
<accession>A0A225ALC3</accession>
<dbReference type="InterPro" id="IPR029058">
    <property type="entry name" value="AB_hydrolase_fold"/>
</dbReference>
<dbReference type="Gene3D" id="3.40.50.1820">
    <property type="entry name" value="alpha/beta hydrolase"/>
    <property type="match status" value="1"/>
</dbReference>